<keyword evidence="4 11" id="KW-0858">Xylan degradation</keyword>
<name>A0ABQ8FY29_9PEZI</name>
<proteinExistence type="inferred from homology"/>
<comment type="catalytic activity">
    <reaction evidence="10 11">
        <text>feruloyl-polysaccharide + H2O = ferulate + polysaccharide.</text>
        <dbReference type="EC" id="3.1.1.73"/>
    </reaction>
</comment>
<dbReference type="InterPro" id="IPR001375">
    <property type="entry name" value="Peptidase_S9_cat"/>
</dbReference>
<evidence type="ECO:0000256" key="9">
    <source>
        <dbReference type="ARBA" id="ARBA00025250"/>
    </source>
</evidence>
<dbReference type="EMBL" id="JAGTJR010000041">
    <property type="protein sequence ID" value="KAH7032193.1"/>
    <property type="molecule type" value="Genomic_DNA"/>
</dbReference>
<dbReference type="EC" id="3.1.1.73" evidence="11"/>
<dbReference type="SUPFAM" id="SSF53474">
    <property type="entry name" value="alpha/beta-Hydrolases"/>
    <property type="match status" value="1"/>
</dbReference>
<keyword evidence="14" id="KW-1185">Reference proteome</keyword>
<evidence type="ECO:0000256" key="5">
    <source>
        <dbReference type="ARBA" id="ARBA00022729"/>
    </source>
</evidence>
<feature type="chain" id="PRO_5044980523" description="Feruloyl esterase C" evidence="11">
    <location>
        <begin position="20"/>
        <end position="270"/>
    </location>
</feature>
<dbReference type="PANTHER" id="PTHR38050">
    <property type="match status" value="1"/>
</dbReference>
<dbReference type="Pfam" id="PF00326">
    <property type="entry name" value="Peptidase_S9"/>
    <property type="match status" value="1"/>
</dbReference>
<keyword evidence="8 11" id="KW-0624">Polysaccharide degradation</keyword>
<evidence type="ECO:0000256" key="2">
    <source>
        <dbReference type="ARBA" id="ARBA00010278"/>
    </source>
</evidence>
<dbReference type="PANTHER" id="PTHR38050:SF1">
    <property type="entry name" value="FERULOYL ESTERASE C"/>
    <property type="match status" value="1"/>
</dbReference>
<feature type="signal peptide" evidence="11">
    <location>
        <begin position="1"/>
        <end position="19"/>
    </location>
</feature>
<evidence type="ECO:0000256" key="8">
    <source>
        <dbReference type="ARBA" id="ARBA00023326"/>
    </source>
</evidence>
<comment type="similarity">
    <text evidence="2 11">Belongs to the faeC family.</text>
</comment>
<dbReference type="Proteomes" id="UP000774617">
    <property type="component" value="Unassembled WGS sequence"/>
</dbReference>
<comment type="function">
    <text evidence="9 11">Involved in degradation of plant cell walls. Hydrolyzes the feruloyl-arabinose ester bond in arabinoxylans, and the feruloyl-galactose ester bond in pectin. Active against paranitrophenyl-acetate, methyl ferulate and wheat arabinoxylan.</text>
</comment>
<accession>A0ABQ8FY29</accession>
<comment type="caution">
    <text evidence="13">The sequence shown here is derived from an EMBL/GenBank/DDBJ whole genome shotgun (WGS) entry which is preliminary data.</text>
</comment>
<evidence type="ECO:0000256" key="3">
    <source>
        <dbReference type="ARBA" id="ARBA00022525"/>
    </source>
</evidence>
<protein>
    <recommendedName>
        <fullName evidence="11">Feruloyl esterase C</fullName>
        <ecNumber evidence="11">3.1.1.73</ecNumber>
    </recommendedName>
    <alternativeName>
        <fullName evidence="11">Ferulic acid esterase C</fullName>
    </alternativeName>
</protein>
<evidence type="ECO:0000256" key="7">
    <source>
        <dbReference type="ARBA" id="ARBA00023277"/>
    </source>
</evidence>
<gene>
    <name evidence="13" type="ORF">B0J12DRAFT_632940</name>
</gene>
<evidence type="ECO:0000256" key="1">
    <source>
        <dbReference type="ARBA" id="ARBA00004613"/>
    </source>
</evidence>
<organism evidence="13 14">
    <name type="scientific">Macrophomina phaseolina</name>
    <dbReference type="NCBI Taxonomy" id="35725"/>
    <lineage>
        <taxon>Eukaryota</taxon>
        <taxon>Fungi</taxon>
        <taxon>Dikarya</taxon>
        <taxon>Ascomycota</taxon>
        <taxon>Pezizomycotina</taxon>
        <taxon>Dothideomycetes</taxon>
        <taxon>Dothideomycetes incertae sedis</taxon>
        <taxon>Botryosphaeriales</taxon>
        <taxon>Botryosphaeriaceae</taxon>
        <taxon>Macrophomina</taxon>
    </lineage>
</organism>
<dbReference type="Gene3D" id="3.40.50.1820">
    <property type="entry name" value="alpha/beta hydrolase"/>
    <property type="match status" value="1"/>
</dbReference>
<keyword evidence="6 11" id="KW-0378">Hydrolase</keyword>
<reference evidence="13 14" key="1">
    <citation type="journal article" date="2021" name="Nat. Commun.">
        <title>Genetic determinants of endophytism in the Arabidopsis root mycobiome.</title>
        <authorList>
            <person name="Mesny F."/>
            <person name="Miyauchi S."/>
            <person name="Thiergart T."/>
            <person name="Pickel B."/>
            <person name="Atanasova L."/>
            <person name="Karlsson M."/>
            <person name="Huettel B."/>
            <person name="Barry K.W."/>
            <person name="Haridas S."/>
            <person name="Chen C."/>
            <person name="Bauer D."/>
            <person name="Andreopoulos W."/>
            <person name="Pangilinan J."/>
            <person name="LaButti K."/>
            <person name="Riley R."/>
            <person name="Lipzen A."/>
            <person name="Clum A."/>
            <person name="Drula E."/>
            <person name="Henrissat B."/>
            <person name="Kohler A."/>
            <person name="Grigoriev I.V."/>
            <person name="Martin F.M."/>
            <person name="Hacquard S."/>
        </authorList>
    </citation>
    <scope>NUCLEOTIDE SEQUENCE [LARGE SCALE GENOMIC DNA]</scope>
    <source>
        <strain evidence="13 14">MPI-SDFR-AT-0080</strain>
    </source>
</reference>
<evidence type="ECO:0000313" key="14">
    <source>
        <dbReference type="Proteomes" id="UP000774617"/>
    </source>
</evidence>
<keyword evidence="5 11" id="KW-0732">Signal</keyword>
<keyword evidence="7 11" id="KW-0119">Carbohydrate metabolism</keyword>
<evidence type="ECO:0000256" key="10">
    <source>
        <dbReference type="ARBA" id="ARBA00034075"/>
    </source>
</evidence>
<sequence length="270" mass="28709">MLSKGLFLGAGLILSAVEAANTAGCGKAASISSGTKQINVNGQQRSYILQLPQSYDPNTAHEFYLGLHWLGGSQENVAQGGWYGLQPLAQQSNTPAIFVAPQGNDAGWANPGGSDVRFIDAVLDELKSQLCIDDSHVFALGFSYGASMSRALACARPNVFRAVGAMAVGPMSGCDGGSQPIAYFGQHGTADNVLPFELGEETRDQFARNNGCQPQTFPRPASGSPNWEKTVLRGCKYPVTWIAHSGGHVATVDSRGSSTSKELWDFFQQF</sequence>
<dbReference type="InterPro" id="IPR029058">
    <property type="entry name" value="AB_hydrolase_fold"/>
</dbReference>
<evidence type="ECO:0000256" key="4">
    <source>
        <dbReference type="ARBA" id="ARBA00022651"/>
    </source>
</evidence>
<evidence type="ECO:0000313" key="13">
    <source>
        <dbReference type="EMBL" id="KAH7032193.1"/>
    </source>
</evidence>
<evidence type="ECO:0000256" key="11">
    <source>
        <dbReference type="RuleBase" id="RU367094"/>
    </source>
</evidence>
<dbReference type="InterPro" id="IPR043595">
    <property type="entry name" value="FaeB/C/D"/>
</dbReference>
<feature type="domain" description="Peptidase S9 prolyl oligopeptidase catalytic" evidence="12">
    <location>
        <begin position="105"/>
        <end position="165"/>
    </location>
</feature>
<keyword evidence="3 11" id="KW-0964">Secreted</keyword>
<evidence type="ECO:0000256" key="6">
    <source>
        <dbReference type="ARBA" id="ARBA00022801"/>
    </source>
</evidence>
<comment type="subcellular location">
    <subcellularLocation>
        <location evidence="1 11">Secreted</location>
    </subcellularLocation>
</comment>
<evidence type="ECO:0000259" key="12">
    <source>
        <dbReference type="Pfam" id="PF00326"/>
    </source>
</evidence>